<evidence type="ECO:0000259" key="6">
    <source>
        <dbReference type="SMART" id="SM00415"/>
    </source>
</evidence>
<feature type="region of interest" description="Disordered" evidence="5">
    <location>
        <begin position="1"/>
        <end position="27"/>
    </location>
</feature>
<evidence type="ECO:0000313" key="8">
    <source>
        <dbReference type="Proteomes" id="UP001530400"/>
    </source>
</evidence>
<dbReference type="Proteomes" id="UP001530400">
    <property type="component" value="Unassembled WGS sequence"/>
</dbReference>
<keyword evidence="8" id="KW-1185">Reference proteome</keyword>
<evidence type="ECO:0000256" key="5">
    <source>
        <dbReference type="SAM" id="MobiDB-lite"/>
    </source>
</evidence>
<dbReference type="InterPro" id="IPR000232">
    <property type="entry name" value="HSF_DNA-bd"/>
</dbReference>
<keyword evidence="3" id="KW-0539">Nucleus</keyword>
<evidence type="ECO:0000256" key="2">
    <source>
        <dbReference type="ARBA" id="ARBA00023125"/>
    </source>
</evidence>
<dbReference type="PANTHER" id="PTHR10015:SF206">
    <property type="entry name" value="HSF-TYPE DNA-BINDING DOMAIN-CONTAINING PROTEIN"/>
    <property type="match status" value="1"/>
</dbReference>
<gene>
    <name evidence="7" type="ORF">ACHAWO_013963</name>
</gene>
<dbReference type="AlphaFoldDB" id="A0ABD3MUU7"/>
<dbReference type="PANTHER" id="PTHR10015">
    <property type="entry name" value="HEAT SHOCK TRANSCRIPTION FACTOR"/>
    <property type="match status" value="1"/>
</dbReference>
<proteinExistence type="inferred from homology"/>
<dbReference type="GO" id="GO:0003677">
    <property type="term" value="F:DNA binding"/>
    <property type="evidence" value="ECO:0007669"/>
    <property type="project" value="UniProtKB-KW"/>
</dbReference>
<dbReference type="GO" id="GO:0005634">
    <property type="term" value="C:nucleus"/>
    <property type="evidence" value="ECO:0007669"/>
    <property type="project" value="UniProtKB-SubCell"/>
</dbReference>
<dbReference type="Gene3D" id="1.10.10.10">
    <property type="entry name" value="Winged helix-like DNA-binding domain superfamily/Winged helix DNA-binding domain"/>
    <property type="match status" value="1"/>
</dbReference>
<feature type="compositionally biased region" description="Polar residues" evidence="5">
    <location>
        <begin position="276"/>
        <end position="288"/>
    </location>
</feature>
<comment type="similarity">
    <text evidence="4">Belongs to the HSF family.</text>
</comment>
<feature type="region of interest" description="Disordered" evidence="5">
    <location>
        <begin position="222"/>
        <end position="293"/>
    </location>
</feature>
<dbReference type="SMART" id="SM00415">
    <property type="entry name" value="HSF"/>
    <property type="match status" value="1"/>
</dbReference>
<dbReference type="InterPro" id="IPR036390">
    <property type="entry name" value="WH_DNA-bd_sf"/>
</dbReference>
<comment type="subcellular location">
    <subcellularLocation>
        <location evidence="1">Nucleus</location>
    </subcellularLocation>
</comment>
<sequence>MSESTTPTATAPTAPPKKTKRGPRGGVYDPFPMKVHRMLHQSRLEGNESVVSWLPHGRAFKIHQPKVFAEVIMPRFFNQSKYTSFQRQLNLYGFNRLTRGSDAGSYYHNLFLRGKPSLATQLLRQKVKGSGHKTMKLLDEEPDFYAMPPIVAEKEDGMVTNVFAGSPKFLPVTAVGALVPSTAAQVLPSMIAAPLVPRPAPLSIALSVAVKRPNMLLSSPRTIVSTSSASDSDSDESHQNHVSVSNQNHAAPESQQLRAVPTSQPARAPPARLVSSCESVTNHTSTASHGDPSFVNELNETIFMHELAMGCSILCQLRRGDSNL</sequence>
<accession>A0ABD3MUU7</accession>
<feature type="compositionally biased region" description="Low complexity" evidence="5">
    <location>
        <begin position="1"/>
        <end position="12"/>
    </location>
</feature>
<dbReference type="EMBL" id="JALLPJ020001382">
    <property type="protein sequence ID" value="KAL3766616.1"/>
    <property type="molecule type" value="Genomic_DNA"/>
</dbReference>
<dbReference type="InterPro" id="IPR036388">
    <property type="entry name" value="WH-like_DNA-bd_sf"/>
</dbReference>
<evidence type="ECO:0000256" key="1">
    <source>
        <dbReference type="ARBA" id="ARBA00004123"/>
    </source>
</evidence>
<dbReference type="Pfam" id="PF00447">
    <property type="entry name" value="HSF_DNA-bind"/>
    <property type="match status" value="1"/>
</dbReference>
<organism evidence="7 8">
    <name type="scientific">Cyclotella atomus</name>
    <dbReference type="NCBI Taxonomy" id="382360"/>
    <lineage>
        <taxon>Eukaryota</taxon>
        <taxon>Sar</taxon>
        <taxon>Stramenopiles</taxon>
        <taxon>Ochrophyta</taxon>
        <taxon>Bacillariophyta</taxon>
        <taxon>Coscinodiscophyceae</taxon>
        <taxon>Thalassiosirophycidae</taxon>
        <taxon>Stephanodiscales</taxon>
        <taxon>Stephanodiscaceae</taxon>
        <taxon>Cyclotella</taxon>
    </lineage>
</organism>
<name>A0ABD3MUU7_9STRA</name>
<evidence type="ECO:0000313" key="7">
    <source>
        <dbReference type="EMBL" id="KAL3766616.1"/>
    </source>
</evidence>
<evidence type="ECO:0000256" key="4">
    <source>
        <dbReference type="RuleBase" id="RU004020"/>
    </source>
</evidence>
<dbReference type="FunFam" id="1.10.10.10:FF:000479">
    <property type="entry name" value="Predicted protein"/>
    <property type="match status" value="1"/>
</dbReference>
<dbReference type="SUPFAM" id="SSF46785">
    <property type="entry name" value="Winged helix' DNA-binding domain"/>
    <property type="match status" value="1"/>
</dbReference>
<protein>
    <recommendedName>
        <fullName evidence="6">HSF-type DNA-binding domain-containing protein</fullName>
    </recommendedName>
</protein>
<keyword evidence="2" id="KW-0238">DNA-binding</keyword>
<feature type="compositionally biased region" description="Polar residues" evidence="5">
    <location>
        <begin position="240"/>
        <end position="265"/>
    </location>
</feature>
<comment type="caution">
    <text evidence="7">The sequence shown here is derived from an EMBL/GenBank/DDBJ whole genome shotgun (WGS) entry which is preliminary data.</text>
</comment>
<feature type="domain" description="HSF-type DNA-binding" evidence="6">
    <location>
        <begin position="27"/>
        <end position="125"/>
    </location>
</feature>
<reference evidence="7 8" key="1">
    <citation type="submission" date="2024-10" db="EMBL/GenBank/DDBJ databases">
        <title>Updated reference genomes for cyclostephanoid diatoms.</title>
        <authorList>
            <person name="Roberts W.R."/>
            <person name="Alverson A.J."/>
        </authorList>
    </citation>
    <scope>NUCLEOTIDE SEQUENCE [LARGE SCALE GENOMIC DNA]</scope>
    <source>
        <strain evidence="7 8">AJA010-31</strain>
    </source>
</reference>
<evidence type="ECO:0000256" key="3">
    <source>
        <dbReference type="ARBA" id="ARBA00023242"/>
    </source>
</evidence>